<organism evidence="2 3">
    <name type="scientific">Candidatus Pullibacteroides excrementavium</name>
    <dbReference type="NCBI Taxonomy" id="2840905"/>
    <lineage>
        <taxon>Bacteria</taxon>
        <taxon>Pseudomonadati</taxon>
        <taxon>Bacteroidota</taxon>
        <taxon>Bacteroidia</taxon>
        <taxon>Bacteroidales</taxon>
        <taxon>Candidatus Pullibacteroides</taxon>
    </lineage>
</organism>
<feature type="signal peptide" evidence="1">
    <location>
        <begin position="1"/>
        <end position="27"/>
    </location>
</feature>
<gene>
    <name evidence="2" type="ORF">IAB08_01215</name>
</gene>
<dbReference type="Proteomes" id="UP000823612">
    <property type="component" value="Unassembled WGS sequence"/>
</dbReference>
<reference evidence="2" key="1">
    <citation type="submission" date="2020-10" db="EMBL/GenBank/DDBJ databases">
        <authorList>
            <person name="Gilroy R."/>
        </authorList>
    </citation>
    <scope>NUCLEOTIDE SEQUENCE</scope>
    <source>
        <strain evidence="2">2889</strain>
    </source>
</reference>
<protein>
    <submittedName>
        <fullName evidence="2">Choice-of-anchor J domain-containing protein</fullName>
    </submittedName>
</protein>
<accession>A0A9D9H0P8</accession>
<dbReference type="EMBL" id="JADIMZ010000016">
    <property type="protein sequence ID" value="MBO8431899.1"/>
    <property type="molecule type" value="Genomic_DNA"/>
</dbReference>
<evidence type="ECO:0000313" key="3">
    <source>
        <dbReference type="Proteomes" id="UP000823612"/>
    </source>
</evidence>
<evidence type="ECO:0000256" key="1">
    <source>
        <dbReference type="SAM" id="SignalP"/>
    </source>
</evidence>
<dbReference type="SUPFAM" id="SSF63825">
    <property type="entry name" value="YWTD domain"/>
    <property type="match status" value="1"/>
</dbReference>
<comment type="caution">
    <text evidence="2">The sequence shown here is derived from an EMBL/GenBank/DDBJ whole genome shotgun (WGS) entry which is preliminary data.</text>
</comment>
<feature type="chain" id="PRO_5039710693" evidence="1">
    <location>
        <begin position="28"/>
        <end position="722"/>
    </location>
</feature>
<dbReference type="AlphaFoldDB" id="A0A9D9H0P8"/>
<proteinExistence type="predicted"/>
<reference evidence="2" key="2">
    <citation type="journal article" date="2021" name="PeerJ">
        <title>Extensive microbial diversity within the chicken gut microbiome revealed by metagenomics and culture.</title>
        <authorList>
            <person name="Gilroy R."/>
            <person name="Ravi A."/>
            <person name="Getino M."/>
            <person name="Pursley I."/>
            <person name="Horton D.L."/>
            <person name="Alikhan N.F."/>
            <person name="Baker D."/>
            <person name="Gharbi K."/>
            <person name="Hall N."/>
            <person name="Watson M."/>
            <person name="Adriaenssens E.M."/>
            <person name="Foster-Nyarko E."/>
            <person name="Jarju S."/>
            <person name="Secka A."/>
            <person name="Antonio M."/>
            <person name="Oren A."/>
            <person name="Chaudhuri R.R."/>
            <person name="La Ragione R."/>
            <person name="Hildebrand F."/>
            <person name="Pallen M.J."/>
        </authorList>
    </citation>
    <scope>NUCLEOTIDE SEQUENCE</scope>
    <source>
        <strain evidence="2">2889</strain>
    </source>
</reference>
<evidence type="ECO:0000313" key="2">
    <source>
        <dbReference type="EMBL" id="MBO8431899.1"/>
    </source>
</evidence>
<sequence length="722" mass="80028">MRNRIFLTALSAVLPLFSFAQTMPMFAQEGVDVYGTMYSNGHWGVDTYVPDSAGIYRFPAGSSGHIALNAPLIVAGGSTWHDGKIYCNVMDDDGTIGSEIPVWQVYDAETGQMLDSITLQDNWRNVSNSLAYDITTDKIYALARTNFNDFYLARIDPETAEWENVGTLEGHWYSSLACNRYGELYAVSTMVSGGQYNLVRINKETAKEVSVGEVSVSGLLQGDSFIIMGAKSALFFNNADDKLYWMVPSSSAYLDDYYTVIVELNLNTGAGTMAGYMPKEYFMTGAYLAEPELDAPSGVDDFAFAPATDGLLEGSLSFTAPSLTYMGDSIEGNLVIEISNQDSVLVRIEDVMPGQKVETGSLAMPYGANTLYYRAYDAQGRKGVRRTKSVYVGYDLPLNPTNIRLSAAGLELTLEWDTPQGGLHGNAIDTANLTYRIVRYPYEVVVEQDFKGNVYKETVPGDMTRYIYMVVSRYQGEDGYAAVSNALIVGDPLPLPYSTTFDTIADFYNYYQIIDNNQDGYTWVYPNIEGYMNPVYMYSETSAADDWIFTPPIVYDAGETYRLTFEAQSSYSEQLEKLEVTFGDSCSVDRQEQVLDIPAVSFDGETYSVEMVAEEKGIGFFGFHVYSDAFGGNCHIRSVSIEHVETGDTTSNEAFASVPSLRLWVEDGCLRMEGNAEGHEVEVFSVTGVRVYAGRKDSFCLPLETGVYIVRQDGYRKKVLVL</sequence>
<dbReference type="NCBIfam" id="NF038128">
    <property type="entry name" value="choice_anch_J"/>
    <property type="match status" value="1"/>
</dbReference>
<name>A0A9D9H0P8_9BACT</name>
<dbReference type="Gene3D" id="2.60.120.200">
    <property type="match status" value="1"/>
</dbReference>
<keyword evidence="1" id="KW-0732">Signal</keyword>